<accession>A0A3P6PQT7</accession>
<proteinExistence type="predicted"/>
<dbReference type="EMBL" id="UYRR01024999">
    <property type="protein sequence ID" value="VDK34560.1"/>
    <property type="molecule type" value="Genomic_DNA"/>
</dbReference>
<protein>
    <submittedName>
        <fullName evidence="1">Uncharacterized protein</fullName>
    </submittedName>
</protein>
<evidence type="ECO:0000313" key="2">
    <source>
        <dbReference type="Proteomes" id="UP000267096"/>
    </source>
</evidence>
<organism evidence="1 2">
    <name type="scientific">Anisakis simplex</name>
    <name type="common">Herring worm</name>
    <dbReference type="NCBI Taxonomy" id="6269"/>
    <lineage>
        <taxon>Eukaryota</taxon>
        <taxon>Metazoa</taxon>
        <taxon>Ecdysozoa</taxon>
        <taxon>Nematoda</taxon>
        <taxon>Chromadorea</taxon>
        <taxon>Rhabditida</taxon>
        <taxon>Spirurina</taxon>
        <taxon>Ascaridomorpha</taxon>
        <taxon>Ascaridoidea</taxon>
        <taxon>Anisakidae</taxon>
        <taxon>Anisakis</taxon>
        <taxon>Anisakis simplex complex</taxon>
    </lineage>
</organism>
<name>A0A3P6PQT7_ANISI</name>
<reference evidence="1 2" key="1">
    <citation type="submission" date="2018-11" db="EMBL/GenBank/DDBJ databases">
        <authorList>
            <consortium name="Pathogen Informatics"/>
        </authorList>
    </citation>
    <scope>NUCLEOTIDE SEQUENCE [LARGE SCALE GENOMIC DNA]</scope>
</reference>
<evidence type="ECO:0000313" key="1">
    <source>
        <dbReference type="EMBL" id="VDK34560.1"/>
    </source>
</evidence>
<gene>
    <name evidence="1" type="ORF">ASIM_LOCUS8810</name>
</gene>
<sequence>MPYVGDARQKCLCVKGVPSDWDEVSVEILLLSVPNAPADFK</sequence>
<keyword evidence="2" id="KW-1185">Reference proteome</keyword>
<dbReference type="Proteomes" id="UP000267096">
    <property type="component" value="Unassembled WGS sequence"/>
</dbReference>
<dbReference type="AlphaFoldDB" id="A0A3P6PQT7"/>